<feature type="region of interest" description="Disordered" evidence="1">
    <location>
        <begin position="1"/>
        <end position="20"/>
    </location>
</feature>
<dbReference type="EMBL" id="KF901062">
    <property type="protein sequence ID" value="AIF16686.1"/>
    <property type="molecule type" value="Genomic_DNA"/>
</dbReference>
<name>A0A075HJW1_9ARCH</name>
<organism evidence="2">
    <name type="scientific">uncultured marine thaumarchaeote KM3_74_G04</name>
    <dbReference type="NCBI Taxonomy" id="1456274"/>
    <lineage>
        <taxon>Archaea</taxon>
        <taxon>Nitrososphaerota</taxon>
        <taxon>environmental samples</taxon>
    </lineage>
</organism>
<sequence length="214" mass="24550">MAMPMDYDSMRTGDDSERTDNVTDYKRTCIDFIEDISGSYLEWVDYYKLPEDEDKKRRSDISAIIEKTNTWLAKVPTSIKAVDVIMNDGIQKMAEATAGKIFQIGVFINQKSEYTMSKPGIIDVHVKSVGRDGRKTKLGFHHKDDRFRIESTGKVFFDETNIPEKEFDTLDVHLKLDASRCSQRDVISFTVIISEMKDGNEYDRRGLSTVVHIV</sequence>
<feature type="compositionally biased region" description="Basic and acidic residues" evidence="1">
    <location>
        <begin position="8"/>
        <end position="20"/>
    </location>
</feature>
<evidence type="ECO:0000256" key="1">
    <source>
        <dbReference type="SAM" id="MobiDB-lite"/>
    </source>
</evidence>
<protein>
    <submittedName>
        <fullName evidence="2">Uncharacterized protein</fullName>
    </submittedName>
</protein>
<accession>A0A075HJW1</accession>
<reference evidence="2" key="1">
    <citation type="journal article" date="2014" name="Genome Biol. Evol.">
        <title>Pangenome evidence for extensive interdomain horizontal transfer affecting lineage core and shell genes in uncultured planktonic thaumarchaeota and euryarchaeota.</title>
        <authorList>
            <person name="Deschamps P."/>
            <person name="Zivanovic Y."/>
            <person name="Moreira D."/>
            <person name="Rodriguez-Valera F."/>
            <person name="Lopez-Garcia P."/>
        </authorList>
    </citation>
    <scope>NUCLEOTIDE SEQUENCE</scope>
</reference>
<proteinExistence type="predicted"/>
<evidence type="ECO:0000313" key="2">
    <source>
        <dbReference type="EMBL" id="AIF16686.1"/>
    </source>
</evidence>
<dbReference type="AlphaFoldDB" id="A0A075HJW1"/>